<sequence length="216" mass="22570">MGGIVALVSGGENTETKSEINHGIIAFGGGILIAAVAFALLPEAMAVLRPVVLGAMFCFGGLLFCLLDALLSRHGGPKAQLLAMLMDFLPEALALGAVFVHDPHLGILLAVFIGAQNLPEGFNAFREMENSGIRSRMALLILFAISLFGPLAAWAGYALLQDQAIITSSIMAFAGGGIVYLIFQDIAPQAKINQHWVPALGAVLGFAVGMIGKQVL</sequence>
<comment type="subcellular location">
    <subcellularLocation>
        <location evidence="1">Membrane</location>
        <topology evidence="1">Multi-pass membrane protein</topology>
    </subcellularLocation>
</comment>
<feature type="transmembrane region" description="Helical" evidence="5">
    <location>
        <begin position="195"/>
        <end position="212"/>
    </location>
</feature>
<evidence type="ECO:0000313" key="7">
    <source>
        <dbReference type="Proteomes" id="UP000628710"/>
    </source>
</evidence>
<dbReference type="Proteomes" id="UP000628710">
    <property type="component" value="Unassembled WGS sequence"/>
</dbReference>
<feature type="transmembrane region" description="Helical" evidence="5">
    <location>
        <begin position="20"/>
        <end position="41"/>
    </location>
</feature>
<gene>
    <name evidence="6" type="ORF">I8J31_13610</name>
</gene>
<keyword evidence="2 5" id="KW-0812">Transmembrane</keyword>
<name>A0A934N389_9GAMM</name>
<reference evidence="6" key="1">
    <citation type="submission" date="2020-12" db="EMBL/GenBank/DDBJ databases">
        <title>Marinomonas arctica sp. nov., a psychrotolerant bacterium isolated from the Arctic.</title>
        <authorList>
            <person name="Zhang Y."/>
        </authorList>
    </citation>
    <scope>NUCLEOTIDE SEQUENCE</scope>
    <source>
        <strain evidence="6">C1424</strain>
    </source>
</reference>
<feature type="transmembrane region" description="Helical" evidence="5">
    <location>
        <begin position="47"/>
        <end position="67"/>
    </location>
</feature>
<dbReference type="Pfam" id="PF02535">
    <property type="entry name" value="Zip"/>
    <property type="match status" value="1"/>
</dbReference>
<evidence type="ECO:0000256" key="1">
    <source>
        <dbReference type="ARBA" id="ARBA00004141"/>
    </source>
</evidence>
<dbReference type="AlphaFoldDB" id="A0A934N389"/>
<proteinExistence type="predicted"/>
<evidence type="ECO:0000256" key="5">
    <source>
        <dbReference type="SAM" id="Phobius"/>
    </source>
</evidence>
<organism evidence="6 7">
    <name type="scientific">Marinomonas transparens</name>
    <dbReference type="NCBI Taxonomy" id="2795388"/>
    <lineage>
        <taxon>Bacteria</taxon>
        <taxon>Pseudomonadati</taxon>
        <taxon>Pseudomonadota</taxon>
        <taxon>Gammaproteobacteria</taxon>
        <taxon>Oceanospirillales</taxon>
        <taxon>Oceanospirillaceae</taxon>
        <taxon>Marinomonas</taxon>
    </lineage>
</organism>
<dbReference type="GO" id="GO:0046873">
    <property type="term" value="F:metal ion transmembrane transporter activity"/>
    <property type="evidence" value="ECO:0007669"/>
    <property type="project" value="InterPro"/>
</dbReference>
<evidence type="ECO:0000256" key="4">
    <source>
        <dbReference type="ARBA" id="ARBA00023136"/>
    </source>
</evidence>
<keyword evidence="7" id="KW-1185">Reference proteome</keyword>
<protein>
    <submittedName>
        <fullName evidence="6">Divalent cation transporter</fullName>
    </submittedName>
</protein>
<dbReference type="EMBL" id="JAEMNX010000017">
    <property type="protein sequence ID" value="MBJ7538718.1"/>
    <property type="molecule type" value="Genomic_DNA"/>
</dbReference>
<keyword evidence="3 5" id="KW-1133">Transmembrane helix</keyword>
<feature type="transmembrane region" description="Helical" evidence="5">
    <location>
        <begin position="137"/>
        <end position="157"/>
    </location>
</feature>
<comment type="caution">
    <text evidence="6">The sequence shown here is derived from an EMBL/GenBank/DDBJ whole genome shotgun (WGS) entry which is preliminary data.</text>
</comment>
<evidence type="ECO:0000256" key="2">
    <source>
        <dbReference type="ARBA" id="ARBA00022692"/>
    </source>
</evidence>
<feature type="transmembrane region" description="Helical" evidence="5">
    <location>
        <begin position="163"/>
        <end position="183"/>
    </location>
</feature>
<keyword evidence="4 5" id="KW-0472">Membrane</keyword>
<evidence type="ECO:0000313" key="6">
    <source>
        <dbReference type="EMBL" id="MBJ7538718.1"/>
    </source>
</evidence>
<dbReference type="InterPro" id="IPR003689">
    <property type="entry name" value="ZIP"/>
</dbReference>
<evidence type="ECO:0000256" key="3">
    <source>
        <dbReference type="ARBA" id="ARBA00022989"/>
    </source>
</evidence>
<dbReference type="GO" id="GO:0016020">
    <property type="term" value="C:membrane"/>
    <property type="evidence" value="ECO:0007669"/>
    <property type="project" value="UniProtKB-SubCell"/>
</dbReference>
<accession>A0A934N389</accession>